<dbReference type="Gene3D" id="3.30.160.390">
    <property type="entry name" value="Integrase, DNA-binding domain"/>
    <property type="match status" value="1"/>
</dbReference>
<dbReference type="Proteomes" id="UP001279660">
    <property type="component" value="Unassembled WGS sequence"/>
</dbReference>
<dbReference type="Gene3D" id="1.10.150.130">
    <property type="match status" value="1"/>
</dbReference>
<dbReference type="InterPro" id="IPR050808">
    <property type="entry name" value="Phage_Integrase"/>
</dbReference>
<feature type="domain" description="Phage integrase central" evidence="5">
    <location>
        <begin position="99"/>
        <end position="154"/>
    </location>
</feature>
<accession>A0ABU4PME8</accession>
<comment type="caution">
    <text evidence="6">The sequence shown here is derived from an EMBL/GenBank/DDBJ whole genome shotgun (WGS) entry which is preliminary data.</text>
</comment>
<dbReference type="InterPro" id="IPR053876">
    <property type="entry name" value="Phage_int_M"/>
</dbReference>
<dbReference type="PANTHER" id="PTHR30629">
    <property type="entry name" value="PROPHAGE INTEGRASE"/>
    <property type="match status" value="1"/>
</dbReference>
<dbReference type="EMBL" id="JAWXXV010000001">
    <property type="protein sequence ID" value="MDX5985129.1"/>
    <property type="molecule type" value="Genomic_DNA"/>
</dbReference>
<gene>
    <name evidence="6" type="ORF">SIL82_12735</name>
</gene>
<dbReference type="InterPro" id="IPR025166">
    <property type="entry name" value="Integrase_DNA_bind_dom"/>
</dbReference>
<reference evidence="6 7" key="1">
    <citation type="submission" date="2023-11" db="EMBL/GenBank/DDBJ databases">
        <title>MicrobeMod: A computational toolkit for identifying prokaryotic methylation and restriction-modification with nanopore sequencing.</title>
        <authorList>
            <person name="Crits-Christoph A."/>
            <person name="Kang S.C."/>
            <person name="Lee H."/>
            <person name="Ostrov N."/>
        </authorList>
    </citation>
    <scope>NUCLEOTIDE SEQUENCE [LARGE SCALE GENOMIC DNA]</scope>
    <source>
        <strain evidence="6 7">ATCC 14820</strain>
    </source>
</reference>
<dbReference type="PANTHER" id="PTHR30629:SF2">
    <property type="entry name" value="PROPHAGE INTEGRASE INTS-RELATED"/>
    <property type="match status" value="1"/>
</dbReference>
<feature type="domain" description="Integrase DNA-binding" evidence="4">
    <location>
        <begin position="2"/>
        <end position="85"/>
    </location>
</feature>
<evidence type="ECO:0000259" key="4">
    <source>
        <dbReference type="Pfam" id="PF13356"/>
    </source>
</evidence>
<dbReference type="InterPro" id="IPR038488">
    <property type="entry name" value="Integrase_DNA-bd_sf"/>
</dbReference>
<evidence type="ECO:0000256" key="2">
    <source>
        <dbReference type="ARBA" id="ARBA00022908"/>
    </source>
</evidence>
<organism evidence="6 7">
    <name type="scientific">Sphingomonas echinoides</name>
    <dbReference type="NCBI Taxonomy" id="59803"/>
    <lineage>
        <taxon>Bacteria</taxon>
        <taxon>Pseudomonadati</taxon>
        <taxon>Pseudomonadota</taxon>
        <taxon>Alphaproteobacteria</taxon>
        <taxon>Sphingomonadales</taxon>
        <taxon>Sphingomonadaceae</taxon>
        <taxon>Sphingomonas</taxon>
    </lineage>
</organism>
<evidence type="ECO:0000259" key="5">
    <source>
        <dbReference type="Pfam" id="PF22022"/>
    </source>
</evidence>
<name>A0ABU4PME8_9SPHN</name>
<keyword evidence="7" id="KW-1185">Reference proteome</keyword>
<dbReference type="InterPro" id="IPR011010">
    <property type="entry name" value="DNA_brk_join_enz"/>
</dbReference>
<dbReference type="SUPFAM" id="SSF56349">
    <property type="entry name" value="DNA breaking-rejoining enzymes"/>
    <property type="match status" value="1"/>
</dbReference>
<keyword evidence="2" id="KW-0229">DNA integration</keyword>
<dbReference type="InterPro" id="IPR010998">
    <property type="entry name" value="Integrase_recombinase_N"/>
</dbReference>
<sequence>MLTDARVRNAKPRNNSYKLSDGHGFNLLVKPNGSKYWRWSYRYDGKQKAMAFGSYPAISLADARAKRDEAFAILSEGRDPAIAKKLKIEARLEAARQTFERTARAWHENAKWQWAKRHANDVLRSLRRDVFPALGNLPIAEITPPLVLAPIRRYRFHGDGGRGKVRRSRTGFY</sequence>
<comment type="similarity">
    <text evidence="1">Belongs to the 'phage' integrase family.</text>
</comment>
<evidence type="ECO:0000256" key="1">
    <source>
        <dbReference type="ARBA" id="ARBA00008857"/>
    </source>
</evidence>
<dbReference type="RefSeq" id="WP_050810884.1">
    <property type="nucleotide sequence ID" value="NZ_JAWXXV010000001.1"/>
</dbReference>
<proteinExistence type="inferred from homology"/>
<keyword evidence="3 6" id="KW-0238">DNA-binding</keyword>
<evidence type="ECO:0000256" key="3">
    <source>
        <dbReference type="ARBA" id="ARBA00023125"/>
    </source>
</evidence>
<dbReference type="GO" id="GO:0003677">
    <property type="term" value="F:DNA binding"/>
    <property type="evidence" value="ECO:0007669"/>
    <property type="project" value="UniProtKB-KW"/>
</dbReference>
<evidence type="ECO:0000313" key="7">
    <source>
        <dbReference type="Proteomes" id="UP001279660"/>
    </source>
</evidence>
<dbReference type="Pfam" id="PF13356">
    <property type="entry name" value="Arm-DNA-bind_3"/>
    <property type="match status" value="1"/>
</dbReference>
<protein>
    <submittedName>
        <fullName evidence="6">Integrase arm-type DNA-binding domain-containing protein</fullName>
    </submittedName>
</protein>
<dbReference type="Pfam" id="PF22022">
    <property type="entry name" value="Phage_int_M"/>
    <property type="match status" value="1"/>
</dbReference>
<evidence type="ECO:0000313" key="6">
    <source>
        <dbReference type="EMBL" id="MDX5985129.1"/>
    </source>
</evidence>